<name>A0A0K9YXF3_9BACL</name>
<dbReference type="PATRIC" id="fig|54915.3.peg.1801"/>
<dbReference type="InterPro" id="IPR018600">
    <property type="entry name" value="Phage_SP-beta_YonK"/>
</dbReference>
<evidence type="ECO:0000313" key="4">
    <source>
        <dbReference type="Proteomes" id="UP000036834"/>
    </source>
</evidence>
<reference evidence="2 5" key="3">
    <citation type="submission" date="2019-06" db="EMBL/GenBank/DDBJ databases">
        <title>Whole genome shotgun sequence of Brevibacillus reuszeri NBRC 15719.</title>
        <authorList>
            <person name="Hosoyama A."/>
            <person name="Uohara A."/>
            <person name="Ohji S."/>
            <person name="Ichikawa N."/>
        </authorList>
    </citation>
    <scope>NUCLEOTIDE SEQUENCE [LARGE SCALE GENOMIC DNA]</scope>
    <source>
        <strain evidence="2 5">NBRC 15719</strain>
    </source>
</reference>
<accession>A0A0K9YXF3</accession>
<comment type="caution">
    <text evidence="3">The sequence shown here is derived from an EMBL/GenBank/DDBJ whole genome shotgun (WGS) entry which is preliminary data.</text>
</comment>
<proteinExistence type="predicted"/>
<dbReference type="InterPro" id="IPR037261">
    <property type="entry name" value="YonK_sf"/>
</dbReference>
<dbReference type="Gene3D" id="6.20.120.10">
    <property type="match status" value="1"/>
</dbReference>
<dbReference type="Pfam" id="PF09642">
    <property type="entry name" value="YonK"/>
    <property type="match status" value="1"/>
</dbReference>
<evidence type="ECO:0000313" key="2">
    <source>
        <dbReference type="EMBL" id="GED72526.1"/>
    </source>
</evidence>
<evidence type="ECO:0000259" key="1">
    <source>
        <dbReference type="Pfam" id="PF09642"/>
    </source>
</evidence>
<evidence type="ECO:0000313" key="3">
    <source>
        <dbReference type="EMBL" id="KNB72925.1"/>
    </source>
</evidence>
<dbReference type="RefSeq" id="WP_049738974.1">
    <property type="nucleotide sequence ID" value="NZ_BJON01000031.1"/>
</dbReference>
<dbReference type="Proteomes" id="UP000036834">
    <property type="component" value="Unassembled WGS sequence"/>
</dbReference>
<protein>
    <recommendedName>
        <fullName evidence="1">Bacillus phage SPbeta YonK domain-containing protein</fullName>
    </recommendedName>
</protein>
<organism evidence="3 4">
    <name type="scientific">Brevibacillus reuszeri</name>
    <dbReference type="NCBI Taxonomy" id="54915"/>
    <lineage>
        <taxon>Bacteria</taxon>
        <taxon>Bacillati</taxon>
        <taxon>Bacillota</taxon>
        <taxon>Bacilli</taxon>
        <taxon>Bacillales</taxon>
        <taxon>Paenibacillaceae</taxon>
        <taxon>Brevibacillus</taxon>
    </lineage>
</organism>
<feature type="domain" description="Bacillus phage SPbeta YonK" evidence="1">
    <location>
        <begin position="1"/>
        <end position="54"/>
    </location>
</feature>
<keyword evidence="5" id="KW-1185">Reference proteome</keyword>
<dbReference type="AlphaFoldDB" id="A0A0K9YXF3"/>
<reference evidence="4" key="1">
    <citation type="submission" date="2015-07" db="EMBL/GenBank/DDBJ databases">
        <title>Genome sequencing project for genomic taxonomy and phylogenomics of Bacillus-like bacteria.</title>
        <authorList>
            <person name="Liu B."/>
            <person name="Wang J."/>
            <person name="Zhu Y."/>
            <person name="Liu G."/>
            <person name="Chen Q."/>
            <person name="Chen Z."/>
            <person name="Lan J."/>
            <person name="Che J."/>
            <person name="Ge C."/>
            <person name="Shi H."/>
            <person name="Pan Z."/>
            <person name="Liu X."/>
        </authorList>
    </citation>
    <scope>NUCLEOTIDE SEQUENCE [LARGE SCALE GENOMIC DNA]</scope>
    <source>
        <strain evidence="4">DSM 9887</strain>
    </source>
</reference>
<dbReference type="EMBL" id="LGIQ01000007">
    <property type="protein sequence ID" value="KNB72925.1"/>
    <property type="molecule type" value="Genomic_DNA"/>
</dbReference>
<sequence>MAKVTNSMSFQSFEVNMTDGIITEYKKDGEFPYSVKKLVSSFGEDSTLSISLKNIKREHLYQFLTVLDGVSDLGLSIKLENGLEELMPDDEDSNESHEE</sequence>
<gene>
    <name evidence="3" type="ORF">ADS79_13950</name>
    <name evidence="2" type="ORF">BRE01_62280</name>
</gene>
<dbReference type="OrthoDB" id="2403490at2"/>
<dbReference type="EMBL" id="BJON01000031">
    <property type="protein sequence ID" value="GED72526.1"/>
    <property type="molecule type" value="Genomic_DNA"/>
</dbReference>
<dbReference type="Proteomes" id="UP000319578">
    <property type="component" value="Unassembled WGS sequence"/>
</dbReference>
<evidence type="ECO:0000313" key="5">
    <source>
        <dbReference type="Proteomes" id="UP000319578"/>
    </source>
</evidence>
<dbReference type="STRING" id="54915.ADS79_13950"/>
<reference evidence="3" key="2">
    <citation type="submission" date="2015-07" db="EMBL/GenBank/DDBJ databases">
        <title>MeaNS - Measles Nucleotide Surveillance Program.</title>
        <authorList>
            <person name="Tran T."/>
            <person name="Druce J."/>
        </authorList>
    </citation>
    <scope>NUCLEOTIDE SEQUENCE</scope>
    <source>
        <strain evidence="3">DSM 9887</strain>
    </source>
</reference>